<dbReference type="InterPro" id="IPR036890">
    <property type="entry name" value="HATPase_C_sf"/>
</dbReference>
<evidence type="ECO:0000256" key="13">
    <source>
        <dbReference type="ARBA" id="ARBA00023136"/>
    </source>
</evidence>
<evidence type="ECO:0000256" key="3">
    <source>
        <dbReference type="ARBA" id="ARBA00012438"/>
    </source>
</evidence>
<keyword evidence="10 20" id="KW-0067">ATP-binding</keyword>
<evidence type="ECO:0000256" key="14">
    <source>
        <dbReference type="PROSITE-ProRule" id="PRU00169"/>
    </source>
</evidence>
<evidence type="ECO:0000256" key="2">
    <source>
        <dbReference type="ARBA" id="ARBA00004651"/>
    </source>
</evidence>
<evidence type="ECO:0000256" key="5">
    <source>
        <dbReference type="ARBA" id="ARBA00022553"/>
    </source>
</evidence>
<dbReference type="InterPro" id="IPR003660">
    <property type="entry name" value="HAMP_dom"/>
</dbReference>
<dbReference type="PROSITE" id="PS50885">
    <property type="entry name" value="HAMP"/>
    <property type="match status" value="1"/>
</dbReference>
<evidence type="ECO:0000256" key="10">
    <source>
        <dbReference type="ARBA" id="ARBA00022840"/>
    </source>
</evidence>
<name>A0ABZ2CGC9_9BACI</name>
<feature type="modified residue" description="4-aspartylphosphate" evidence="14">
    <location>
        <position position="747"/>
    </location>
</feature>
<dbReference type="Gene3D" id="3.30.450.20">
    <property type="entry name" value="PAS domain"/>
    <property type="match status" value="1"/>
</dbReference>
<evidence type="ECO:0000256" key="9">
    <source>
        <dbReference type="ARBA" id="ARBA00022777"/>
    </source>
</evidence>
<proteinExistence type="predicted"/>
<dbReference type="InterPro" id="IPR003594">
    <property type="entry name" value="HATPase_dom"/>
</dbReference>
<protein>
    <recommendedName>
        <fullName evidence="3">histidine kinase</fullName>
        <ecNumber evidence="3">2.7.13.3</ecNumber>
    </recommendedName>
</protein>
<dbReference type="SUPFAM" id="SSF158472">
    <property type="entry name" value="HAMP domain-like"/>
    <property type="match status" value="1"/>
</dbReference>
<evidence type="ECO:0000259" key="18">
    <source>
        <dbReference type="PROSITE" id="PS50110"/>
    </source>
</evidence>
<dbReference type="SMART" id="SM00388">
    <property type="entry name" value="HisKA"/>
    <property type="match status" value="1"/>
</dbReference>
<dbReference type="SUPFAM" id="SSF47384">
    <property type="entry name" value="Homodimeric domain of signal transducing histidine kinase"/>
    <property type="match status" value="1"/>
</dbReference>
<keyword evidence="11 16" id="KW-1133">Transmembrane helix</keyword>
<keyword evidence="8" id="KW-0547">Nucleotide-binding</keyword>
<dbReference type="InterPro" id="IPR001789">
    <property type="entry name" value="Sig_transdc_resp-reg_receiver"/>
</dbReference>
<dbReference type="Pfam" id="PF00072">
    <property type="entry name" value="Response_reg"/>
    <property type="match status" value="1"/>
</dbReference>
<keyword evidence="4" id="KW-1003">Cell membrane</keyword>
<dbReference type="SUPFAM" id="SSF55874">
    <property type="entry name" value="ATPase domain of HSP90 chaperone/DNA topoisomerase II/histidine kinase"/>
    <property type="match status" value="1"/>
</dbReference>
<keyword evidence="12" id="KW-0902">Two-component regulatory system</keyword>
<evidence type="ECO:0000256" key="6">
    <source>
        <dbReference type="ARBA" id="ARBA00022679"/>
    </source>
</evidence>
<dbReference type="PROSITE" id="PS50109">
    <property type="entry name" value="HIS_KIN"/>
    <property type="match status" value="1"/>
</dbReference>
<reference evidence="20 21" key="1">
    <citation type="submission" date="2023-10" db="EMBL/GenBank/DDBJ databases">
        <title>Niallia locisalis sp.nov. isolated from a salt pond sample.</title>
        <authorList>
            <person name="Li X.-J."/>
            <person name="Dong L."/>
        </authorList>
    </citation>
    <scope>NUCLEOTIDE SEQUENCE [LARGE SCALE GENOMIC DNA]</scope>
    <source>
        <strain evidence="20 21">DSM 29761</strain>
    </source>
</reference>
<dbReference type="Gene3D" id="6.10.340.10">
    <property type="match status" value="1"/>
</dbReference>
<feature type="domain" description="HAMP" evidence="19">
    <location>
        <begin position="356"/>
        <end position="408"/>
    </location>
</feature>
<keyword evidence="5 14" id="KW-0597">Phosphoprotein</keyword>
<dbReference type="InterPro" id="IPR033479">
    <property type="entry name" value="dCache_1"/>
</dbReference>
<evidence type="ECO:0000256" key="15">
    <source>
        <dbReference type="SAM" id="Coils"/>
    </source>
</evidence>
<dbReference type="CDD" id="cd00082">
    <property type="entry name" value="HisKA"/>
    <property type="match status" value="1"/>
</dbReference>
<dbReference type="SMART" id="SM00448">
    <property type="entry name" value="REC"/>
    <property type="match status" value="1"/>
</dbReference>
<keyword evidence="7 16" id="KW-0812">Transmembrane</keyword>
<dbReference type="RefSeq" id="WP_338449920.1">
    <property type="nucleotide sequence ID" value="NZ_CP137640.1"/>
</dbReference>
<dbReference type="Gene3D" id="1.10.287.130">
    <property type="match status" value="1"/>
</dbReference>
<dbReference type="PANTHER" id="PTHR45339:SF1">
    <property type="entry name" value="HYBRID SIGNAL TRANSDUCTION HISTIDINE KINASE J"/>
    <property type="match status" value="1"/>
</dbReference>
<evidence type="ECO:0000256" key="4">
    <source>
        <dbReference type="ARBA" id="ARBA00022475"/>
    </source>
</evidence>
<keyword evidence="6" id="KW-0808">Transferase</keyword>
<evidence type="ECO:0000256" key="8">
    <source>
        <dbReference type="ARBA" id="ARBA00022741"/>
    </source>
</evidence>
<keyword evidence="15" id="KW-0175">Coiled coil</keyword>
<dbReference type="Pfam" id="PF02743">
    <property type="entry name" value="dCache_1"/>
    <property type="match status" value="1"/>
</dbReference>
<dbReference type="SMART" id="SM00387">
    <property type="entry name" value="HATPase_c"/>
    <property type="match status" value="1"/>
</dbReference>
<evidence type="ECO:0000313" key="20">
    <source>
        <dbReference type="EMBL" id="WVX80990.1"/>
    </source>
</evidence>
<accession>A0ABZ2CGC9</accession>
<feature type="domain" description="Response regulatory" evidence="18">
    <location>
        <begin position="698"/>
        <end position="807"/>
    </location>
</feature>
<evidence type="ECO:0000256" key="12">
    <source>
        <dbReference type="ARBA" id="ARBA00023012"/>
    </source>
</evidence>
<keyword evidence="9" id="KW-0418">Kinase</keyword>
<feature type="domain" description="Histidine kinase" evidence="17">
    <location>
        <begin position="448"/>
        <end position="672"/>
    </location>
</feature>
<dbReference type="Gene3D" id="3.30.565.10">
    <property type="entry name" value="Histidine kinase-like ATPase, C-terminal domain"/>
    <property type="match status" value="1"/>
</dbReference>
<keyword evidence="13 16" id="KW-0472">Membrane</keyword>
<dbReference type="PROSITE" id="PS50110">
    <property type="entry name" value="RESPONSE_REGULATORY"/>
    <property type="match status" value="1"/>
</dbReference>
<dbReference type="Pfam" id="PF00512">
    <property type="entry name" value="HisKA"/>
    <property type="match status" value="1"/>
</dbReference>
<dbReference type="Proteomes" id="UP001357223">
    <property type="component" value="Chromosome"/>
</dbReference>
<evidence type="ECO:0000313" key="21">
    <source>
        <dbReference type="Proteomes" id="UP001357223"/>
    </source>
</evidence>
<dbReference type="InterPro" id="IPR036097">
    <property type="entry name" value="HisK_dim/P_sf"/>
</dbReference>
<comment type="catalytic activity">
    <reaction evidence="1">
        <text>ATP + protein L-histidine = ADP + protein N-phospho-L-histidine.</text>
        <dbReference type="EC" id="2.7.13.3"/>
    </reaction>
</comment>
<dbReference type="Pfam" id="PF02518">
    <property type="entry name" value="HATPase_c"/>
    <property type="match status" value="1"/>
</dbReference>
<dbReference type="InterPro" id="IPR005467">
    <property type="entry name" value="His_kinase_dom"/>
</dbReference>
<dbReference type="SUPFAM" id="SSF52172">
    <property type="entry name" value="CheY-like"/>
    <property type="match status" value="1"/>
</dbReference>
<gene>
    <name evidence="20" type="ORF">R4Z09_27860</name>
</gene>
<dbReference type="PRINTS" id="PR00344">
    <property type="entry name" value="BCTRLSENSOR"/>
</dbReference>
<evidence type="ECO:0000259" key="17">
    <source>
        <dbReference type="PROSITE" id="PS50109"/>
    </source>
</evidence>
<evidence type="ECO:0000259" key="19">
    <source>
        <dbReference type="PROSITE" id="PS50885"/>
    </source>
</evidence>
<feature type="transmembrane region" description="Helical" evidence="16">
    <location>
        <begin position="12"/>
        <end position="32"/>
    </location>
</feature>
<dbReference type="EC" id="2.7.13.3" evidence="3"/>
<dbReference type="CDD" id="cd16922">
    <property type="entry name" value="HATPase_EvgS-ArcB-TorS-like"/>
    <property type="match status" value="1"/>
</dbReference>
<dbReference type="CDD" id="cd12913">
    <property type="entry name" value="PDC1_MCP_like"/>
    <property type="match status" value="1"/>
</dbReference>
<dbReference type="InterPro" id="IPR004358">
    <property type="entry name" value="Sig_transdc_His_kin-like_C"/>
</dbReference>
<dbReference type="EMBL" id="CP137640">
    <property type="protein sequence ID" value="WVX80990.1"/>
    <property type="molecule type" value="Genomic_DNA"/>
</dbReference>
<dbReference type="SMART" id="SM00304">
    <property type="entry name" value="HAMP"/>
    <property type="match status" value="1"/>
</dbReference>
<dbReference type="Pfam" id="PF00672">
    <property type="entry name" value="HAMP"/>
    <property type="match status" value="1"/>
</dbReference>
<dbReference type="CDD" id="cd06225">
    <property type="entry name" value="HAMP"/>
    <property type="match status" value="1"/>
</dbReference>
<dbReference type="InterPro" id="IPR003661">
    <property type="entry name" value="HisK_dim/P_dom"/>
</dbReference>
<comment type="subcellular location">
    <subcellularLocation>
        <location evidence="2">Cell membrane</location>
        <topology evidence="2">Multi-pass membrane protein</topology>
    </subcellularLocation>
</comment>
<dbReference type="Gene3D" id="3.40.50.2300">
    <property type="match status" value="1"/>
</dbReference>
<dbReference type="InterPro" id="IPR011006">
    <property type="entry name" value="CheY-like_superfamily"/>
</dbReference>
<keyword evidence="21" id="KW-1185">Reference proteome</keyword>
<evidence type="ECO:0000256" key="16">
    <source>
        <dbReference type="SAM" id="Phobius"/>
    </source>
</evidence>
<evidence type="ECO:0000256" key="11">
    <source>
        <dbReference type="ARBA" id="ARBA00022989"/>
    </source>
</evidence>
<dbReference type="GO" id="GO:0005524">
    <property type="term" value="F:ATP binding"/>
    <property type="evidence" value="ECO:0007669"/>
    <property type="project" value="UniProtKB-KW"/>
</dbReference>
<organism evidence="20 21">
    <name type="scientific">Niallia oryzisoli</name>
    <dbReference type="NCBI Taxonomy" id="1737571"/>
    <lineage>
        <taxon>Bacteria</taxon>
        <taxon>Bacillati</taxon>
        <taxon>Bacillota</taxon>
        <taxon>Bacilli</taxon>
        <taxon>Bacillales</taxon>
        <taxon>Bacillaceae</taxon>
        <taxon>Niallia</taxon>
    </lineage>
</organism>
<evidence type="ECO:0000256" key="1">
    <source>
        <dbReference type="ARBA" id="ARBA00000085"/>
    </source>
</evidence>
<evidence type="ECO:0000256" key="7">
    <source>
        <dbReference type="ARBA" id="ARBA00022692"/>
    </source>
</evidence>
<feature type="coiled-coil region" evidence="15">
    <location>
        <begin position="400"/>
        <end position="441"/>
    </location>
</feature>
<sequence length="912" mass="103029">MNKRTSSIRGMISISFIILMVSTLLTIGYIIFSNWKESSENIILKMENASSRDIQKKIEELIYLPYSMNAMNHNVIENGIVDMNNKAERDVFFTSIMESSNENIYSISYGLENGDYYGARRTENGNIQLYRSNAETNGHSLYYSITEDLTEGQFVEDFGEFDPRTRLWYQMTKEAGRPIFSPLYKHFIKDDLVLTSAYPIYNHDGQFQGVLGTRITLSSLNGYLKELVADRAATAYVIERNTGELVANSLDIQSFQSLSDGTLKRISIDSLEDKNVLEAYEHYKNTGETKVVKKTDDGNLHIKLTEYKKDGIDWLIITSIPDNQLTAQINKNIQAAIVLSIMAMFLSIIIYKKVTDVILTPIHNLIWSAEQFSQGALLHRAKIYKNDEIGKLSHVFNNMAEQLYKHINHLEEKVKERTTEIEKANRELNAAKIEADKANKAKSEFLANMSHEIRTPLNAVIGLSDLLQDTIKDEQQQNYVKTINSAGNSLLLIINDILDLSKIEAGKMEVQYKPIKLQTIFKEIEMIFMQEVNRKEIRLFVDFPNDIPEIILLDEVRMRQILLNIVGNAVKFTEKGYVKLSIKAIPSKTGNKHSVDLRLSVQDTGIGIPETERERIFEAFTQISGQSIKKYGGTGLGLSITQKLVELMNGNISVESEVGKGSVFHIEFKNVEIATDVGSESKEAAYPSVLKHQYANTTILVVDDMETNRFLLKEYLSKAGIRVLLAQNGAEALQVCKSEEPDLIITDLCMPMIDGVELSMKLRENHLTAHIPVIAISADLPKDHPFDGSLTKPVTSTQLFGEIAPFIQKGVVEHDASVPDHQEKSITQDTITPEVLADIRNQINPLLKRLETSLIISTVKRLAQLLVTLGEKHQLELLITKGKELMNHAECYDIVHIKLALKQIEKILVKDH</sequence>
<dbReference type="PANTHER" id="PTHR45339">
    <property type="entry name" value="HYBRID SIGNAL TRANSDUCTION HISTIDINE KINASE J"/>
    <property type="match status" value="1"/>
</dbReference>
<dbReference type="CDD" id="cd17546">
    <property type="entry name" value="REC_hyHK_CKI1_RcsC-like"/>
    <property type="match status" value="1"/>
</dbReference>